<name>A0A934NDY3_9BACT</name>
<organism evidence="1 2">
    <name type="scientific">Candidatus Dormiibacter inghamiae</name>
    <dbReference type="NCBI Taxonomy" id="3127013"/>
    <lineage>
        <taxon>Bacteria</taxon>
        <taxon>Bacillati</taxon>
        <taxon>Candidatus Dormiibacterota</taxon>
        <taxon>Candidatus Dormibacteria</taxon>
        <taxon>Candidatus Dormibacterales</taxon>
        <taxon>Candidatus Dormibacteraceae</taxon>
        <taxon>Candidatus Dormiibacter</taxon>
    </lineage>
</organism>
<accession>A0A934NDY3</accession>
<dbReference type="AlphaFoldDB" id="A0A934NDY3"/>
<dbReference type="Proteomes" id="UP000620075">
    <property type="component" value="Unassembled WGS sequence"/>
</dbReference>
<dbReference type="RefSeq" id="WP_338179310.1">
    <property type="nucleotide sequence ID" value="NZ_JAEKNQ010000036.1"/>
</dbReference>
<proteinExistence type="predicted"/>
<comment type="caution">
    <text evidence="1">The sequence shown here is derived from an EMBL/GenBank/DDBJ whole genome shotgun (WGS) entry which is preliminary data.</text>
</comment>
<evidence type="ECO:0000313" key="1">
    <source>
        <dbReference type="EMBL" id="MBJ7603379.1"/>
    </source>
</evidence>
<evidence type="ECO:0000313" key="2">
    <source>
        <dbReference type="Proteomes" id="UP000620075"/>
    </source>
</evidence>
<gene>
    <name evidence="1" type="ORF">JF888_09365</name>
</gene>
<reference evidence="1 2" key="1">
    <citation type="submission" date="2020-10" db="EMBL/GenBank/DDBJ databases">
        <title>Ca. Dormibacterota MAGs.</title>
        <authorList>
            <person name="Montgomery K."/>
        </authorList>
    </citation>
    <scope>NUCLEOTIDE SEQUENCE [LARGE SCALE GENOMIC DNA]</scope>
    <source>
        <strain evidence="1">SC8811_S16_3</strain>
    </source>
</reference>
<protein>
    <submittedName>
        <fullName evidence="1">Uncharacterized protein</fullName>
    </submittedName>
</protein>
<sequence>MRVLVEHDESGEIRSVSTVVAIESSEGSAMRARRIADPGFSLSEVEADVVEHERDVEGLRKLREAYRVTGHPDQPHLTPN</sequence>
<dbReference type="EMBL" id="JAEKNQ010000036">
    <property type="protein sequence ID" value="MBJ7603379.1"/>
    <property type="molecule type" value="Genomic_DNA"/>
</dbReference>